<reference evidence="1" key="1">
    <citation type="journal article" date="2014" name="Front. Microbiol.">
        <title>High frequency of phylogenetically diverse reductive dehalogenase-homologous genes in deep subseafloor sedimentary metagenomes.</title>
        <authorList>
            <person name="Kawai M."/>
            <person name="Futagami T."/>
            <person name="Toyoda A."/>
            <person name="Takaki Y."/>
            <person name="Nishi S."/>
            <person name="Hori S."/>
            <person name="Arai W."/>
            <person name="Tsubouchi T."/>
            <person name="Morono Y."/>
            <person name="Uchiyama I."/>
            <person name="Ito T."/>
            <person name="Fujiyama A."/>
            <person name="Inagaki F."/>
            <person name="Takami H."/>
        </authorList>
    </citation>
    <scope>NUCLEOTIDE SEQUENCE</scope>
    <source>
        <strain evidence="1">Expedition CK06-06</strain>
    </source>
</reference>
<feature type="non-terminal residue" evidence="1">
    <location>
        <position position="1"/>
    </location>
</feature>
<dbReference type="AlphaFoldDB" id="X1P2G8"/>
<evidence type="ECO:0000313" key="1">
    <source>
        <dbReference type="EMBL" id="GAI25099.1"/>
    </source>
</evidence>
<evidence type="ECO:0008006" key="2">
    <source>
        <dbReference type="Google" id="ProtNLM"/>
    </source>
</evidence>
<accession>X1P2G8</accession>
<gene>
    <name evidence="1" type="ORF">S06H3_31894</name>
</gene>
<organism evidence="1">
    <name type="scientific">marine sediment metagenome</name>
    <dbReference type="NCBI Taxonomy" id="412755"/>
    <lineage>
        <taxon>unclassified sequences</taxon>
        <taxon>metagenomes</taxon>
        <taxon>ecological metagenomes</taxon>
    </lineage>
</organism>
<protein>
    <recommendedName>
        <fullName evidence="2">Pre-toxin TG domain-containing protein</fullName>
    </recommendedName>
</protein>
<sequence>TAKESLVIKTKILDWILPINALSKLIFGKNLDGEAEEFGSFGDYADIVLSLAIIVPAGQIGKVAGKLGIKAGTKLGLKGFTKFAVTKIDDAAKLFKIINVDDQVKLLGKLLKTDDGIKIINRLMSMKKNLLKLMSYWQFSSN</sequence>
<dbReference type="EMBL" id="BARV01018916">
    <property type="protein sequence ID" value="GAI25099.1"/>
    <property type="molecule type" value="Genomic_DNA"/>
</dbReference>
<proteinExistence type="predicted"/>
<comment type="caution">
    <text evidence="1">The sequence shown here is derived from an EMBL/GenBank/DDBJ whole genome shotgun (WGS) entry which is preliminary data.</text>
</comment>
<name>X1P2G8_9ZZZZ</name>